<dbReference type="Gene3D" id="1.10.260.40">
    <property type="entry name" value="lambda repressor-like DNA-binding domains"/>
    <property type="match status" value="1"/>
</dbReference>
<dbReference type="Gene3D" id="1.25.40.10">
    <property type="entry name" value="Tetratricopeptide repeat domain"/>
    <property type="match status" value="1"/>
</dbReference>
<name>A0A2P2GU52_STREW</name>
<dbReference type="PANTHER" id="PTHR47691:SF3">
    <property type="entry name" value="HTH-TYPE TRANSCRIPTIONAL REGULATOR RV0890C-RELATED"/>
    <property type="match status" value="1"/>
</dbReference>
<dbReference type="GO" id="GO:0043531">
    <property type="term" value="F:ADP binding"/>
    <property type="evidence" value="ECO:0007669"/>
    <property type="project" value="InterPro"/>
</dbReference>
<evidence type="ECO:0000313" key="4">
    <source>
        <dbReference type="Proteomes" id="UP000265325"/>
    </source>
</evidence>
<dbReference type="InterPro" id="IPR001387">
    <property type="entry name" value="Cro/C1-type_HTH"/>
</dbReference>
<keyword evidence="4" id="KW-1185">Reference proteome</keyword>
<dbReference type="RefSeq" id="WP_046906146.1">
    <property type="nucleotide sequence ID" value="NZ_BAAAXG010000019.1"/>
</dbReference>
<dbReference type="Gene3D" id="3.40.50.300">
    <property type="entry name" value="P-loop containing nucleotide triphosphate hydrolases"/>
    <property type="match status" value="1"/>
</dbReference>
<dbReference type="InterPro" id="IPR003593">
    <property type="entry name" value="AAA+_ATPase"/>
</dbReference>
<feature type="compositionally biased region" description="Gly residues" evidence="1">
    <location>
        <begin position="132"/>
        <end position="141"/>
    </location>
</feature>
<organism evidence="3 4">
    <name type="scientific">Streptomyces showdoensis</name>
    <dbReference type="NCBI Taxonomy" id="68268"/>
    <lineage>
        <taxon>Bacteria</taxon>
        <taxon>Bacillati</taxon>
        <taxon>Actinomycetota</taxon>
        <taxon>Actinomycetes</taxon>
        <taxon>Kitasatosporales</taxon>
        <taxon>Streptomycetaceae</taxon>
        <taxon>Streptomyces</taxon>
    </lineage>
</organism>
<protein>
    <recommendedName>
        <fullName evidence="2">HTH cro/C1-type domain-containing protein</fullName>
    </recommendedName>
</protein>
<dbReference type="InterPro" id="IPR010982">
    <property type="entry name" value="Lambda_DNA-bd_dom_sf"/>
</dbReference>
<sequence length="780" mass="83615">MSGEEPYGAVLRALRQRARLTLEELSEASGVSVRAIGDMERGRSRVPQRRTVVALADGLGLAEAEREVLLAAGRAGRPTRTVAAAGAAEPPRPVRDFTGRAPQLARLKAIAGRTGTGTGPGSGSGSAPSTGTGTGAGPGTGTGTGASVAVISGPPGCGKTTLALQAVEELAEDFPQGRFMVDLHGVDGPVDPGEALLKLLKALGVSDRRLSQEGAAGHAGLLRALLSEGRHLVVLDNARDEGQVRPLLPSGGSSLVLVTSRRPLTGLEDVARLPLEEMARDESVELLRRILGEERADAEPEAVARVAEMCGRLPLALRVAGNWLDIRSAWTVDRLARRLSDEERRLGALTTDDVRVEAAFELSYRELTGAAARMMRLLSLVPGPDMTAAYGACLAEADVFDAEDVMEELVEAGLLQATSGGRYQLHDLLRLFARGRLGREETPEERDAAEDRLRGWLLETAVVAGRWYKPKYGAPPASWRGREFVPLENAEEARTWLQGEAPSWLAALRAAARKGEHRRVVETGDAMEWFCNLWVFWGHWSELYELAGRSAAALDDPGMRAYSHNMHAWALIVCDHRYREAIEQAGNGFACARLAGDVPQQASALSHAAVAHRKLGELQEAVDKARASVELYEGVGDREGWLGAMVNLGSCLRALGLGAAAHTENLRVIAFLDAPDKEVGAHLADMVRAHTTYALGLDHAETGEWSEALDRHREALDRFRTLGMTHMQASALLGTGEALIELGEVAEARRHLAEVLELADAADAEIVAGARKRLDALPAR</sequence>
<dbReference type="GO" id="GO:0003677">
    <property type="term" value="F:DNA binding"/>
    <property type="evidence" value="ECO:0007669"/>
    <property type="project" value="InterPro"/>
</dbReference>
<dbReference type="InterPro" id="IPR011990">
    <property type="entry name" value="TPR-like_helical_dom_sf"/>
</dbReference>
<dbReference type="PROSITE" id="PS50943">
    <property type="entry name" value="HTH_CROC1"/>
    <property type="match status" value="1"/>
</dbReference>
<gene>
    <name evidence="3" type="ORF">VO63_04195</name>
</gene>
<dbReference type="AlphaFoldDB" id="A0A2P2GU52"/>
<evidence type="ECO:0000256" key="1">
    <source>
        <dbReference type="SAM" id="MobiDB-lite"/>
    </source>
</evidence>
<feature type="compositionally biased region" description="Gly residues" evidence="1">
    <location>
        <begin position="114"/>
        <end position="124"/>
    </location>
</feature>
<dbReference type="CDD" id="cd00093">
    <property type="entry name" value="HTH_XRE"/>
    <property type="match status" value="1"/>
</dbReference>
<dbReference type="SMART" id="SM00530">
    <property type="entry name" value="HTH_XRE"/>
    <property type="match status" value="1"/>
</dbReference>
<dbReference type="InterPro" id="IPR019734">
    <property type="entry name" value="TPR_rpt"/>
</dbReference>
<dbReference type="InterPro" id="IPR027417">
    <property type="entry name" value="P-loop_NTPase"/>
</dbReference>
<dbReference type="SMART" id="SM00382">
    <property type="entry name" value="AAA"/>
    <property type="match status" value="1"/>
</dbReference>
<dbReference type="SUPFAM" id="SSF47413">
    <property type="entry name" value="lambda repressor-like DNA-binding domains"/>
    <property type="match status" value="1"/>
</dbReference>
<dbReference type="SUPFAM" id="SSF52540">
    <property type="entry name" value="P-loop containing nucleoside triphosphate hydrolases"/>
    <property type="match status" value="1"/>
</dbReference>
<reference evidence="3 4" key="1">
    <citation type="submission" date="2015-05" db="EMBL/GenBank/DDBJ databases">
        <title>Draft Genome assembly of Streptomyces showdoensis.</title>
        <authorList>
            <person name="Thapa K.K."/>
            <person name="Metsa-Ketela M."/>
        </authorList>
    </citation>
    <scope>NUCLEOTIDE SEQUENCE [LARGE SCALE GENOMIC DNA]</scope>
    <source>
        <strain evidence="3 4">ATCC 15227</strain>
    </source>
</reference>
<dbReference type="InterPro" id="IPR002182">
    <property type="entry name" value="NB-ARC"/>
</dbReference>
<dbReference type="PRINTS" id="PR00364">
    <property type="entry name" value="DISEASERSIST"/>
</dbReference>
<feature type="domain" description="HTH cro/C1-type" evidence="2">
    <location>
        <begin position="11"/>
        <end position="66"/>
    </location>
</feature>
<evidence type="ECO:0000259" key="2">
    <source>
        <dbReference type="PROSITE" id="PS50943"/>
    </source>
</evidence>
<dbReference type="Pfam" id="PF13560">
    <property type="entry name" value="HTH_31"/>
    <property type="match status" value="1"/>
</dbReference>
<accession>A0A2P2GU52</accession>
<dbReference type="EMBL" id="LAQS01000005">
    <property type="protein sequence ID" value="KKZ75023.1"/>
    <property type="molecule type" value="Genomic_DNA"/>
</dbReference>
<comment type="caution">
    <text evidence="3">The sequence shown here is derived from an EMBL/GenBank/DDBJ whole genome shotgun (WGS) entry which is preliminary data.</text>
</comment>
<dbReference type="SUPFAM" id="SSF48452">
    <property type="entry name" value="TPR-like"/>
    <property type="match status" value="1"/>
</dbReference>
<dbReference type="Pfam" id="PF00931">
    <property type="entry name" value="NB-ARC"/>
    <property type="match status" value="1"/>
</dbReference>
<dbReference type="PANTHER" id="PTHR47691">
    <property type="entry name" value="REGULATOR-RELATED"/>
    <property type="match status" value="1"/>
</dbReference>
<dbReference type="OrthoDB" id="7628974at2"/>
<dbReference type="SMART" id="SM00028">
    <property type="entry name" value="TPR"/>
    <property type="match status" value="3"/>
</dbReference>
<proteinExistence type="predicted"/>
<dbReference type="Proteomes" id="UP000265325">
    <property type="component" value="Unassembled WGS sequence"/>
</dbReference>
<evidence type="ECO:0000313" key="3">
    <source>
        <dbReference type="EMBL" id="KKZ75023.1"/>
    </source>
</evidence>
<feature type="region of interest" description="Disordered" evidence="1">
    <location>
        <begin position="112"/>
        <end position="141"/>
    </location>
</feature>